<evidence type="ECO:0000313" key="11">
    <source>
        <dbReference type="EMBL" id="WXK81322.1"/>
    </source>
</evidence>
<dbReference type="InterPro" id="IPR020846">
    <property type="entry name" value="MFS_dom"/>
</dbReference>
<evidence type="ECO:0000256" key="3">
    <source>
        <dbReference type="ARBA" id="ARBA00022475"/>
    </source>
</evidence>
<dbReference type="Gene3D" id="1.20.1250.20">
    <property type="entry name" value="MFS general substrate transporter like domains"/>
    <property type="match status" value="2"/>
</dbReference>
<feature type="transmembrane region" description="Helical" evidence="9">
    <location>
        <begin position="163"/>
        <end position="183"/>
    </location>
</feature>
<feature type="transmembrane region" description="Helical" evidence="9">
    <location>
        <begin position="354"/>
        <end position="372"/>
    </location>
</feature>
<feature type="transmembrane region" description="Helical" evidence="9">
    <location>
        <begin position="32"/>
        <end position="58"/>
    </location>
</feature>
<evidence type="ECO:0000256" key="8">
    <source>
        <dbReference type="SAM" id="MobiDB-lite"/>
    </source>
</evidence>
<dbReference type="InterPro" id="IPR004638">
    <property type="entry name" value="EmrB-like"/>
</dbReference>
<feature type="transmembrane region" description="Helical" evidence="9">
    <location>
        <begin position="126"/>
        <end position="151"/>
    </location>
</feature>
<keyword evidence="7" id="KW-0046">Antibiotic resistance</keyword>
<dbReference type="Proteomes" id="UP001626628">
    <property type="component" value="Chromosome"/>
</dbReference>
<evidence type="ECO:0000313" key="12">
    <source>
        <dbReference type="Proteomes" id="UP001626628"/>
    </source>
</evidence>
<feature type="transmembrane region" description="Helical" evidence="9">
    <location>
        <begin position="101"/>
        <end position="120"/>
    </location>
</feature>
<comment type="subcellular location">
    <subcellularLocation>
        <location evidence="1">Cell membrane</location>
        <topology evidence="1">Multi-pass membrane protein</topology>
    </subcellularLocation>
</comment>
<keyword evidence="12" id="KW-1185">Reference proteome</keyword>
<keyword evidence="4 9" id="KW-0812">Transmembrane</keyword>
<dbReference type="EMBL" id="CP147982">
    <property type="protein sequence ID" value="WXK81322.1"/>
    <property type="molecule type" value="Genomic_DNA"/>
</dbReference>
<feature type="transmembrane region" description="Helical" evidence="9">
    <location>
        <begin position="220"/>
        <end position="239"/>
    </location>
</feature>
<gene>
    <name evidence="11" type="ORF">WAB15_37890</name>
</gene>
<feature type="compositionally biased region" description="Low complexity" evidence="8">
    <location>
        <begin position="14"/>
        <end position="23"/>
    </location>
</feature>
<name>A0ABZ2R2G0_9ACTN</name>
<evidence type="ECO:0000256" key="5">
    <source>
        <dbReference type="ARBA" id="ARBA00022989"/>
    </source>
</evidence>
<dbReference type="NCBIfam" id="TIGR00711">
    <property type="entry name" value="efflux_EmrB"/>
    <property type="match status" value="1"/>
</dbReference>
<evidence type="ECO:0000256" key="9">
    <source>
        <dbReference type="SAM" id="Phobius"/>
    </source>
</evidence>
<dbReference type="Pfam" id="PF07690">
    <property type="entry name" value="MFS_1"/>
    <property type="match status" value="1"/>
</dbReference>
<dbReference type="PRINTS" id="PR01036">
    <property type="entry name" value="TCRTETB"/>
</dbReference>
<dbReference type="InterPro" id="IPR011701">
    <property type="entry name" value="MFS"/>
</dbReference>
<reference evidence="11 12" key="1">
    <citation type="submission" date="2024-03" db="EMBL/GenBank/DDBJ databases">
        <title>The complete genome of Streptomyces sirii sp.nov.</title>
        <authorList>
            <person name="Zakalyukina Y.V."/>
            <person name="Belik A.R."/>
            <person name="Biryukov M.V."/>
            <person name="Baturina O.A."/>
            <person name="Kabilov M.R."/>
        </authorList>
    </citation>
    <scope>NUCLEOTIDE SEQUENCE [LARGE SCALE GENOMIC DNA]</scope>
    <source>
        <strain evidence="11 12">BP-8</strain>
    </source>
</reference>
<dbReference type="PROSITE" id="PS50850">
    <property type="entry name" value="MFS"/>
    <property type="match status" value="1"/>
</dbReference>
<feature type="transmembrane region" description="Helical" evidence="9">
    <location>
        <begin position="453"/>
        <end position="475"/>
    </location>
</feature>
<dbReference type="PANTHER" id="PTHR42718:SF46">
    <property type="entry name" value="BLR6921 PROTEIN"/>
    <property type="match status" value="1"/>
</dbReference>
<feature type="transmembrane region" description="Helical" evidence="9">
    <location>
        <begin position="418"/>
        <end position="441"/>
    </location>
</feature>
<feature type="transmembrane region" description="Helical" evidence="9">
    <location>
        <begin position="251"/>
        <end position="270"/>
    </location>
</feature>
<dbReference type="RefSeq" id="WP_407289099.1">
    <property type="nucleotide sequence ID" value="NZ_CP147982.1"/>
</dbReference>
<feature type="transmembrane region" description="Helical" evidence="9">
    <location>
        <begin position="378"/>
        <end position="397"/>
    </location>
</feature>
<feature type="transmembrane region" description="Helical" evidence="9">
    <location>
        <begin position="322"/>
        <end position="342"/>
    </location>
</feature>
<keyword evidence="5 9" id="KW-1133">Transmembrane helix</keyword>
<accession>A0ABZ2R2G0</accession>
<dbReference type="PANTHER" id="PTHR42718">
    <property type="entry name" value="MAJOR FACILITATOR SUPERFAMILY MULTIDRUG TRANSPORTER MFSC"/>
    <property type="match status" value="1"/>
</dbReference>
<sequence>MAPTQGDPDSARGPRVTAPTAPKPAAAVPREVWRVTAVVIVGAFLTQLDGALVNVGLATVADSLDAPLSSAQWTVSGYLLALVIGLPLCGWGSQRLGAGRLWLWALGGFTAASALCALATDIRLLIAFRVLQGLAGGLLLPAGQTVIAQVAGRALMGRVMSTAGMALVLGPAAGPTIGGLLIAHASWQWLFLVNVPLGLLGLWLGRRIIPLGERATGTRFDVRGFVLIGVGLPALTYAVSLPGRSGGPGLATTYAPLLLGCCALAAFVLLGRRTESPLLRIGLFTNRVFAAAAASSFLAGVIQFGALVVWALYFQMVRGYDVIGTGLAMVGFAAGAAVLPLSGRLTDRFGGGPVSLAGAVLTTATFLPAALLPPDASLLVLEACLFFLGVGNALSVVPSSTAAYVTVDPPHLPDAVTLVNIFLRLGGAVGASLLVAVVTHSAGGQTAPGSYHSAFWCLIAASVLAIAGAAAILIASDPRAEGTGK</sequence>
<organism evidence="11 12">
    <name type="scientific">Streptomyces sirii</name>
    <dbReference type="NCBI Taxonomy" id="3127701"/>
    <lineage>
        <taxon>Bacteria</taxon>
        <taxon>Bacillati</taxon>
        <taxon>Actinomycetota</taxon>
        <taxon>Actinomycetes</taxon>
        <taxon>Kitasatosporales</taxon>
        <taxon>Streptomycetaceae</taxon>
        <taxon>Streptomyces</taxon>
    </lineage>
</organism>
<feature type="transmembrane region" description="Helical" evidence="9">
    <location>
        <begin position="70"/>
        <end position="89"/>
    </location>
</feature>
<feature type="transmembrane region" description="Helical" evidence="9">
    <location>
        <begin position="291"/>
        <end position="316"/>
    </location>
</feature>
<evidence type="ECO:0000256" key="1">
    <source>
        <dbReference type="ARBA" id="ARBA00004651"/>
    </source>
</evidence>
<evidence type="ECO:0000259" key="10">
    <source>
        <dbReference type="PROSITE" id="PS50850"/>
    </source>
</evidence>
<protein>
    <submittedName>
        <fullName evidence="11">DHA2 family efflux MFS transporter permease subunit</fullName>
    </submittedName>
</protein>
<feature type="transmembrane region" description="Helical" evidence="9">
    <location>
        <begin position="189"/>
        <end position="208"/>
    </location>
</feature>
<evidence type="ECO:0000256" key="4">
    <source>
        <dbReference type="ARBA" id="ARBA00022692"/>
    </source>
</evidence>
<dbReference type="SUPFAM" id="SSF103473">
    <property type="entry name" value="MFS general substrate transporter"/>
    <property type="match status" value="1"/>
</dbReference>
<feature type="region of interest" description="Disordered" evidence="8">
    <location>
        <begin position="1"/>
        <end position="23"/>
    </location>
</feature>
<evidence type="ECO:0000256" key="6">
    <source>
        <dbReference type="ARBA" id="ARBA00023136"/>
    </source>
</evidence>
<proteinExistence type="predicted"/>
<evidence type="ECO:0000256" key="2">
    <source>
        <dbReference type="ARBA" id="ARBA00022448"/>
    </source>
</evidence>
<keyword evidence="6 9" id="KW-0472">Membrane</keyword>
<evidence type="ECO:0000256" key="7">
    <source>
        <dbReference type="ARBA" id="ARBA00023251"/>
    </source>
</evidence>
<keyword evidence="3" id="KW-1003">Cell membrane</keyword>
<dbReference type="InterPro" id="IPR036259">
    <property type="entry name" value="MFS_trans_sf"/>
</dbReference>
<keyword evidence="2" id="KW-0813">Transport</keyword>
<feature type="domain" description="Major facilitator superfamily (MFS) profile" evidence="10">
    <location>
        <begin position="35"/>
        <end position="479"/>
    </location>
</feature>